<proteinExistence type="predicted"/>
<name>A0A9W6UQ64_9ACTN</name>
<gene>
    <name evidence="2" type="ORF">Kpho01_62220</name>
</gene>
<organism evidence="2 3">
    <name type="scientific">Kitasatospora phosalacinea</name>
    <dbReference type="NCBI Taxonomy" id="2065"/>
    <lineage>
        <taxon>Bacteria</taxon>
        <taxon>Bacillati</taxon>
        <taxon>Actinomycetota</taxon>
        <taxon>Actinomycetes</taxon>
        <taxon>Kitasatosporales</taxon>
        <taxon>Streptomycetaceae</taxon>
        <taxon>Kitasatospora</taxon>
    </lineage>
</organism>
<accession>A0A9W6UQ64</accession>
<protein>
    <recommendedName>
        <fullName evidence="4">HNH endonuclease</fullName>
    </recommendedName>
</protein>
<evidence type="ECO:0000313" key="3">
    <source>
        <dbReference type="Proteomes" id="UP001165143"/>
    </source>
</evidence>
<feature type="region of interest" description="Disordered" evidence="1">
    <location>
        <begin position="59"/>
        <end position="78"/>
    </location>
</feature>
<dbReference type="Gene3D" id="1.10.30.50">
    <property type="match status" value="1"/>
</dbReference>
<evidence type="ECO:0008006" key="4">
    <source>
        <dbReference type="Google" id="ProtNLM"/>
    </source>
</evidence>
<dbReference type="AlphaFoldDB" id="A0A9W6UQ64"/>
<sequence>MLPLPMPRLDAAELFALCSSTAKTKADRAALQVLTPDVVNAVAEYESAAETQTLHTLKHLRHSPGGPPTGTPPKTKHAPINRALTNGYTTRMVPEGRIGHSAYLKLRSSAPDGKCSLCGHITAGTLDHQLPKMLYPLLAVAPSNLAPACLPCNTAKGDVDPVDAEQQTLNPYFDHEAEEYTWLRARVTGPPFTATFHALPPPEMPDVLAARAQFHFRRLKLADLYVSQVGGAVRVDCQELKDWGRTPPEVRDHFARKAELWSRSGGRNCWQAALYSELATNTWFTTEDYLQV</sequence>
<evidence type="ECO:0000313" key="2">
    <source>
        <dbReference type="EMBL" id="GLW58211.1"/>
    </source>
</evidence>
<evidence type="ECO:0000256" key="1">
    <source>
        <dbReference type="SAM" id="MobiDB-lite"/>
    </source>
</evidence>
<comment type="caution">
    <text evidence="2">The sequence shown here is derived from an EMBL/GenBank/DDBJ whole genome shotgun (WGS) entry which is preliminary data.</text>
</comment>
<dbReference type="EMBL" id="BSRX01000048">
    <property type="protein sequence ID" value="GLW58211.1"/>
    <property type="molecule type" value="Genomic_DNA"/>
</dbReference>
<dbReference type="Proteomes" id="UP001165143">
    <property type="component" value="Unassembled WGS sequence"/>
</dbReference>
<reference evidence="2" key="1">
    <citation type="submission" date="2023-02" db="EMBL/GenBank/DDBJ databases">
        <title>Kitasatospora phosalacinea NBRC 14362.</title>
        <authorList>
            <person name="Ichikawa N."/>
            <person name="Sato H."/>
            <person name="Tonouchi N."/>
        </authorList>
    </citation>
    <scope>NUCLEOTIDE SEQUENCE</scope>
    <source>
        <strain evidence="2">NBRC 14362</strain>
    </source>
</reference>